<dbReference type="OrthoDB" id="9797663at2"/>
<accession>A0A103QVW2</accession>
<dbReference type="Pfam" id="PF00903">
    <property type="entry name" value="Glyoxalase"/>
    <property type="match status" value="1"/>
</dbReference>
<dbReference type="InterPro" id="IPR000335">
    <property type="entry name" value="Bleomycin-R"/>
</dbReference>
<dbReference type="SUPFAM" id="SSF54593">
    <property type="entry name" value="Glyoxalase/Bleomycin resistance protein/Dihydroxybiphenyl dioxygenase"/>
    <property type="match status" value="1"/>
</dbReference>
<dbReference type="CDD" id="cd08349">
    <property type="entry name" value="BLMA_like"/>
    <property type="match status" value="1"/>
</dbReference>
<protein>
    <recommendedName>
        <fullName evidence="2">Bleomycin resistance protein</fullName>
    </recommendedName>
</protein>
<evidence type="ECO:0000313" key="6">
    <source>
        <dbReference type="Proteomes" id="UP000064029"/>
    </source>
</evidence>
<gene>
    <name evidence="5" type="ORF">WJ33_37595</name>
</gene>
<sequence length="139" mass="16344">MEWAALVPELICTDLVRSMTFYRDLLGFRVRFARPEDRFAYLDLGRAQLMLEQQNPESWLTGPMPYPRGQGINLQIEVDSIEPIHHRLRDAGIALFAEPRTSWYRQDDLEHGQIEMLVQDPDGYLLRLVEILDERPYRA</sequence>
<dbReference type="Gene3D" id="3.10.180.10">
    <property type="entry name" value="2,3-Dihydroxybiphenyl 1,2-Dioxygenase, domain 1"/>
    <property type="match status" value="1"/>
</dbReference>
<dbReference type="InterPro" id="IPR004360">
    <property type="entry name" value="Glyas_Fos-R_dOase_dom"/>
</dbReference>
<dbReference type="InterPro" id="IPR029068">
    <property type="entry name" value="Glyas_Bleomycin-R_OHBP_Dase"/>
</dbReference>
<dbReference type="EMBL" id="LOXM01000255">
    <property type="protein sequence ID" value="KVG56535.1"/>
    <property type="molecule type" value="Genomic_DNA"/>
</dbReference>
<evidence type="ECO:0000256" key="3">
    <source>
        <dbReference type="ARBA" id="ARBA00023251"/>
    </source>
</evidence>
<evidence type="ECO:0000259" key="4">
    <source>
        <dbReference type="PROSITE" id="PS51819"/>
    </source>
</evidence>
<evidence type="ECO:0000313" key="5">
    <source>
        <dbReference type="EMBL" id="KVG56535.1"/>
    </source>
</evidence>
<evidence type="ECO:0000256" key="2">
    <source>
        <dbReference type="ARBA" id="ARBA00021572"/>
    </source>
</evidence>
<comment type="similarity">
    <text evidence="1">Belongs to the bleomycin resistance protein family.</text>
</comment>
<dbReference type="InterPro" id="IPR037523">
    <property type="entry name" value="VOC_core"/>
</dbReference>
<dbReference type="GO" id="GO:0046677">
    <property type="term" value="P:response to antibiotic"/>
    <property type="evidence" value="ECO:0007669"/>
    <property type="project" value="UniProtKB-KW"/>
</dbReference>
<dbReference type="PROSITE" id="PS51819">
    <property type="entry name" value="VOC"/>
    <property type="match status" value="1"/>
</dbReference>
<organism evidence="5 6">
    <name type="scientific">Burkholderia ubonensis</name>
    <dbReference type="NCBI Taxonomy" id="101571"/>
    <lineage>
        <taxon>Bacteria</taxon>
        <taxon>Pseudomonadati</taxon>
        <taxon>Pseudomonadota</taxon>
        <taxon>Betaproteobacteria</taxon>
        <taxon>Burkholderiales</taxon>
        <taxon>Burkholderiaceae</taxon>
        <taxon>Burkholderia</taxon>
        <taxon>Burkholderia cepacia complex</taxon>
    </lineage>
</organism>
<proteinExistence type="inferred from homology"/>
<comment type="caution">
    <text evidence="5">The sequence shown here is derived from an EMBL/GenBank/DDBJ whole genome shotgun (WGS) entry which is preliminary data.</text>
</comment>
<keyword evidence="3" id="KW-0046">Antibiotic resistance</keyword>
<dbReference type="Proteomes" id="UP000064029">
    <property type="component" value="Unassembled WGS sequence"/>
</dbReference>
<dbReference type="RefSeq" id="WP_059758393.1">
    <property type="nucleotide sequence ID" value="NZ_CP013414.1"/>
</dbReference>
<feature type="domain" description="VOC" evidence="4">
    <location>
        <begin position="1"/>
        <end position="131"/>
    </location>
</feature>
<evidence type="ECO:0000256" key="1">
    <source>
        <dbReference type="ARBA" id="ARBA00011051"/>
    </source>
</evidence>
<reference evidence="5 6" key="1">
    <citation type="submission" date="2015-11" db="EMBL/GenBank/DDBJ databases">
        <title>Expanding the genomic diversity of Burkholderia species for the development of highly accurate diagnostics.</title>
        <authorList>
            <person name="Sahl J."/>
            <person name="Keim P."/>
            <person name="Wagner D."/>
        </authorList>
    </citation>
    <scope>NUCLEOTIDE SEQUENCE [LARGE SCALE GENOMIC DNA]</scope>
    <source>
        <strain evidence="5 6">MSMB2036</strain>
    </source>
</reference>
<dbReference type="AlphaFoldDB" id="A0A103QVW2"/>
<name>A0A103QVW2_9BURK</name>